<organism evidence="9 10">
    <name type="scientific">Zygotorulaspora mrakii</name>
    <name type="common">Zygosaccharomyces mrakii</name>
    <dbReference type="NCBI Taxonomy" id="42260"/>
    <lineage>
        <taxon>Eukaryota</taxon>
        <taxon>Fungi</taxon>
        <taxon>Dikarya</taxon>
        <taxon>Ascomycota</taxon>
        <taxon>Saccharomycotina</taxon>
        <taxon>Saccharomycetes</taxon>
        <taxon>Saccharomycetales</taxon>
        <taxon>Saccharomycetaceae</taxon>
        <taxon>Zygotorulaspora</taxon>
    </lineage>
</organism>
<dbReference type="PIRSF" id="PIRSF006603">
    <property type="entry name" value="DinF"/>
    <property type="match status" value="1"/>
</dbReference>
<evidence type="ECO:0000256" key="8">
    <source>
        <dbReference type="SAM" id="Phobius"/>
    </source>
</evidence>
<name>A0A7H9B2I1_ZYGMR</name>
<feature type="transmembrane region" description="Helical" evidence="8">
    <location>
        <begin position="266"/>
        <end position="287"/>
    </location>
</feature>
<keyword evidence="4" id="KW-1003">Cell membrane</keyword>
<dbReference type="PANTHER" id="PTHR11206">
    <property type="entry name" value="MULTIDRUG RESISTANCE PROTEIN"/>
    <property type="match status" value="1"/>
</dbReference>
<dbReference type="CDD" id="cd13132">
    <property type="entry name" value="MATE_eukaryotic"/>
    <property type="match status" value="1"/>
</dbReference>
<feature type="transmembrane region" description="Helical" evidence="8">
    <location>
        <begin position="191"/>
        <end position="213"/>
    </location>
</feature>
<dbReference type="NCBIfam" id="TIGR00797">
    <property type="entry name" value="matE"/>
    <property type="match status" value="1"/>
</dbReference>
<keyword evidence="10" id="KW-1185">Reference proteome</keyword>
<evidence type="ECO:0000256" key="7">
    <source>
        <dbReference type="ARBA" id="ARBA00023136"/>
    </source>
</evidence>
<comment type="similarity">
    <text evidence="2">Belongs to the multi antimicrobial extrusion (MATE) (TC 2.A.66.1) family.</text>
</comment>
<accession>A0A7H9B2I1</accession>
<gene>
    <name evidence="9" type="ORF">HG535_0C03250</name>
</gene>
<dbReference type="KEGG" id="zmk:HG535_0C03250"/>
<evidence type="ECO:0000256" key="1">
    <source>
        <dbReference type="ARBA" id="ARBA00004651"/>
    </source>
</evidence>
<dbReference type="GO" id="GO:1990961">
    <property type="term" value="P:xenobiotic detoxification by transmembrane export across the plasma membrane"/>
    <property type="evidence" value="ECO:0007669"/>
    <property type="project" value="InterPro"/>
</dbReference>
<dbReference type="Pfam" id="PF01554">
    <property type="entry name" value="MatE"/>
    <property type="match status" value="2"/>
</dbReference>
<dbReference type="OrthoDB" id="2126698at2759"/>
<dbReference type="RefSeq" id="XP_037143700.1">
    <property type="nucleotide sequence ID" value="XM_037287805.1"/>
</dbReference>
<dbReference type="GO" id="GO:0042910">
    <property type="term" value="F:xenobiotic transmembrane transporter activity"/>
    <property type="evidence" value="ECO:0007669"/>
    <property type="project" value="InterPro"/>
</dbReference>
<dbReference type="InterPro" id="IPR048279">
    <property type="entry name" value="MdtK-like"/>
</dbReference>
<dbReference type="GO" id="GO:0015297">
    <property type="term" value="F:antiporter activity"/>
    <property type="evidence" value="ECO:0007669"/>
    <property type="project" value="InterPro"/>
</dbReference>
<feature type="transmembrane region" description="Helical" evidence="8">
    <location>
        <begin position="421"/>
        <end position="439"/>
    </location>
</feature>
<reference evidence="9 10" key="1">
    <citation type="submission" date="2020-07" db="EMBL/GenBank/DDBJ databases">
        <title>The yeast mating-type switching endonuclease HO is a domesticated member of an unorthodox homing genetic element family.</title>
        <authorList>
            <person name="Coughlan A.Y."/>
            <person name="Lombardi L."/>
            <person name="Braun-Galleani S."/>
            <person name="Martos A.R."/>
            <person name="Galeote V."/>
            <person name="Bigey F."/>
            <person name="Dequin S."/>
            <person name="Byrne K.P."/>
            <person name="Wolfe K.H."/>
        </authorList>
    </citation>
    <scope>NUCLEOTIDE SEQUENCE [LARGE SCALE GENOMIC DNA]</scope>
    <source>
        <strain evidence="9 10">NRRL Y-6702</strain>
    </source>
</reference>
<evidence type="ECO:0000256" key="3">
    <source>
        <dbReference type="ARBA" id="ARBA00022448"/>
    </source>
</evidence>
<feature type="transmembrane region" description="Helical" evidence="8">
    <location>
        <begin position="307"/>
        <end position="327"/>
    </location>
</feature>
<evidence type="ECO:0000256" key="2">
    <source>
        <dbReference type="ARBA" id="ARBA00010199"/>
    </source>
</evidence>
<evidence type="ECO:0008006" key="11">
    <source>
        <dbReference type="Google" id="ProtNLM"/>
    </source>
</evidence>
<feature type="transmembrane region" description="Helical" evidence="8">
    <location>
        <begin position="129"/>
        <end position="152"/>
    </location>
</feature>
<feature type="transmembrane region" description="Helical" evidence="8">
    <location>
        <begin position="387"/>
        <end position="409"/>
    </location>
</feature>
<dbReference type="GeneID" id="59235670"/>
<evidence type="ECO:0000256" key="6">
    <source>
        <dbReference type="ARBA" id="ARBA00022989"/>
    </source>
</evidence>
<keyword evidence="5 8" id="KW-0812">Transmembrane</keyword>
<feature type="transmembrane region" description="Helical" evidence="8">
    <location>
        <begin position="445"/>
        <end position="468"/>
    </location>
</feature>
<protein>
    <recommendedName>
        <fullName evidence="11">MATE efflux family protein</fullName>
    </recommendedName>
</protein>
<evidence type="ECO:0000256" key="5">
    <source>
        <dbReference type="ARBA" id="ARBA00022692"/>
    </source>
</evidence>
<dbReference type="InterPro" id="IPR002528">
    <property type="entry name" value="MATE_fam"/>
</dbReference>
<dbReference type="GO" id="GO:0005886">
    <property type="term" value="C:plasma membrane"/>
    <property type="evidence" value="ECO:0007669"/>
    <property type="project" value="UniProtKB-SubCell"/>
</dbReference>
<feature type="transmembrane region" description="Helical" evidence="8">
    <location>
        <begin position="85"/>
        <end position="108"/>
    </location>
</feature>
<sequence length="490" mass="53672">METTPLLQNVISKRSTSALITHGTYNEQEPAGDIVEKLDTKDEVWTILKASLPLVTTFFLQFSLTIVSIFSVGRIGKNELASVSLAIMTFNVSVSVFNGMATCLDTLCSQAYGAKRYDLVGIYFQRCTCMIIVASIPLVLIWCFSSHLFLLIVQDRQLALLAEKFLRGMSFGVPGYIVFETGKRFLQAQGNFVGGQYCLFIAAPTNILLNYLLVWNEKLSIGLLGAPLATSISYWLMSIMLLCYIKFIDGKQCWYGLNIREAFRGWNTMLALALNGTAMMLSEFIAFEILTLSVSRLGTSSLAAQSIASSLATLLFQIPFGISVAASTRIAYYVGAGSIAMAKIANRLTLLLALAVGFLSFSIVFIFKTEIVHIFTDDEEVAKYATVAVGILGINQIFDCPNVLLAGCLRGQGHQHIGSALNIFIYYVIAVPLALYLAFDAGLGLKGLWIGIGVGVFVLAMSEGYFVLLKSDWSQILLEARKRNSMTSQI</sequence>
<keyword evidence="3" id="KW-0813">Transport</keyword>
<dbReference type="InterPro" id="IPR045069">
    <property type="entry name" value="MATE_euk"/>
</dbReference>
<comment type="subcellular location">
    <subcellularLocation>
        <location evidence="1">Cell membrane</location>
        <topology evidence="1">Multi-pass membrane protein</topology>
    </subcellularLocation>
</comment>
<evidence type="ECO:0000313" key="10">
    <source>
        <dbReference type="Proteomes" id="UP000509704"/>
    </source>
</evidence>
<feature type="transmembrane region" description="Helical" evidence="8">
    <location>
        <begin position="51"/>
        <end position="73"/>
    </location>
</feature>
<evidence type="ECO:0000256" key="4">
    <source>
        <dbReference type="ARBA" id="ARBA00022475"/>
    </source>
</evidence>
<keyword evidence="6 8" id="KW-1133">Transmembrane helix</keyword>
<keyword evidence="7 8" id="KW-0472">Membrane</keyword>
<dbReference type="Proteomes" id="UP000509704">
    <property type="component" value="Chromosome 3"/>
</dbReference>
<feature type="transmembrane region" description="Helical" evidence="8">
    <location>
        <begin position="219"/>
        <end position="245"/>
    </location>
</feature>
<feature type="transmembrane region" description="Helical" evidence="8">
    <location>
        <begin position="348"/>
        <end position="367"/>
    </location>
</feature>
<evidence type="ECO:0000313" key="9">
    <source>
        <dbReference type="EMBL" id="QLG71972.1"/>
    </source>
</evidence>
<proteinExistence type="inferred from homology"/>
<dbReference type="EMBL" id="CP058606">
    <property type="protein sequence ID" value="QLG71972.1"/>
    <property type="molecule type" value="Genomic_DNA"/>
</dbReference>
<dbReference type="AlphaFoldDB" id="A0A7H9B2I1"/>